<dbReference type="OrthoDB" id="3690688at2"/>
<organism evidence="1 2">
    <name type="scientific">Brachybacterium faecium (strain ATCC 43885 / DSM 4810 / JCM 11609 / LMG 19847 / NBRC 14762 / NCIMB 9860 / 6-10)</name>
    <dbReference type="NCBI Taxonomy" id="446465"/>
    <lineage>
        <taxon>Bacteria</taxon>
        <taxon>Bacillati</taxon>
        <taxon>Actinomycetota</taxon>
        <taxon>Actinomycetes</taxon>
        <taxon>Micrococcales</taxon>
        <taxon>Dermabacteraceae</taxon>
        <taxon>Brachybacterium</taxon>
    </lineage>
</organism>
<reference evidence="1 2" key="1">
    <citation type="journal article" date="2009" name="Stand. Genomic Sci.">
        <title>Complete genome sequence of Brachybacterium faecium type strain (Schefferle 6-10).</title>
        <authorList>
            <person name="Lapidus A."/>
            <person name="Pukall R."/>
            <person name="Labuttii K."/>
            <person name="Copeland A."/>
            <person name="Del Rio T.G."/>
            <person name="Nolan M."/>
            <person name="Chen F."/>
            <person name="Lucas S."/>
            <person name="Tice H."/>
            <person name="Cheng J.F."/>
            <person name="Bruce D."/>
            <person name="Goodwin L."/>
            <person name="Pitluck S."/>
            <person name="Rohde M."/>
            <person name="Goker M."/>
            <person name="Pati A."/>
            <person name="Ivanova N."/>
            <person name="Mavrommatis K."/>
            <person name="Chen A."/>
            <person name="Palaniappan K."/>
            <person name="D'haeseleer P."/>
            <person name="Chain P."/>
            <person name="Bristow J."/>
            <person name="Eisen J.A."/>
            <person name="Markowitz V."/>
            <person name="Hugenholtz P."/>
            <person name="Kyrpides N.C."/>
            <person name="Klenk H.P."/>
        </authorList>
    </citation>
    <scope>NUCLEOTIDE SEQUENCE [LARGE SCALE GENOMIC DNA]</scope>
    <source>
        <strain evidence="2">ATCC 43885 / DSM 4810 / JCM 11609 / LMG 19847 / NBRC 14762 / NCIMB 9860 / 6-10</strain>
    </source>
</reference>
<name>C7MGN4_BRAFD</name>
<dbReference type="HOGENOM" id="CLU_055999_0_0_11"/>
<dbReference type="CDD" id="cd00093">
    <property type="entry name" value="HTH_XRE"/>
    <property type="match status" value="1"/>
</dbReference>
<keyword evidence="2" id="KW-1185">Reference proteome</keyword>
<dbReference type="PATRIC" id="fig|446465.5.peg.346"/>
<dbReference type="InterPro" id="IPR001387">
    <property type="entry name" value="Cro/C1-type_HTH"/>
</dbReference>
<accession>C7MGN4</accession>
<proteinExistence type="predicted"/>
<dbReference type="KEGG" id="bfa:Bfae_03490"/>
<sequence>MASDEDERFASELRRAIEGSGLSLTAISQRLRARHRPVSVATLSNWQSGRSLPGGDQSLGVVAALEELLGKPPDSLADLVGAPRLRGRASRPTRFLGRRSSKEVFGQALEELGFESARQYAHERVFHQHAVIDGSQELQRFDYRLTVRALESGTCRLPAVYVLEPTEPNVEPHYVALEGCTLGRRVRWPERRAYGVEILVDGTLDAGQVATFAYRVEMRARATDVTGAMYSLPRRANDVLLEVEFRGDRRPMDCERYRRTQSGEVITPVRLDHRNRLQLSEARFGPGTFGLRWAWEADEEDGEDDGDEDCGVGAG</sequence>
<dbReference type="EMBL" id="CP001643">
    <property type="protein sequence ID" value="ACU84225.1"/>
    <property type="molecule type" value="Genomic_DNA"/>
</dbReference>
<dbReference type="AlphaFoldDB" id="C7MGN4"/>
<protein>
    <submittedName>
        <fullName evidence="1">Uncharacterized protein</fullName>
    </submittedName>
</protein>
<evidence type="ECO:0000313" key="1">
    <source>
        <dbReference type="EMBL" id="ACU84225.1"/>
    </source>
</evidence>
<dbReference type="Proteomes" id="UP000001919">
    <property type="component" value="Chromosome"/>
</dbReference>
<dbReference type="STRING" id="446465.Bfae_03490"/>
<dbReference type="eggNOG" id="ENOG50309MX">
    <property type="taxonomic scope" value="Bacteria"/>
</dbReference>
<gene>
    <name evidence="1" type="ordered locus">Bfae_03490</name>
</gene>
<evidence type="ECO:0000313" key="2">
    <source>
        <dbReference type="Proteomes" id="UP000001919"/>
    </source>
</evidence>